<dbReference type="PATRIC" id="fig|1121865.3.peg.1705"/>
<dbReference type="Pfam" id="PF00535">
    <property type="entry name" value="Glycos_transf_2"/>
    <property type="match status" value="1"/>
</dbReference>
<evidence type="ECO:0000313" key="3">
    <source>
        <dbReference type="Proteomes" id="UP000014113"/>
    </source>
</evidence>
<reference evidence="2 3" key="1">
    <citation type="submission" date="2013-03" db="EMBL/GenBank/DDBJ databases">
        <title>The Genome Sequence of Enterococcus columbae ATCC_51263 (PacBio/Illumina hybrid assembly).</title>
        <authorList>
            <consortium name="The Broad Institute Genomics Platform"/>
            <consortium name="The Broad Institute Genome Sequencing Center for Infectious Disease"/>
            <person name="Earl A."/>
            <person name="Russ C."/>
            <person name="Gilmore M."/>
            <person name="Surin D."/>
            <person name="Walker B."/>
            <person name="Young S."/>
            <person name="Zeng Q."/>
            <person name="Gargeya S."/>
            <person name="Fitzgerald M."/>
            <person name="Haas B."/>
            <person name="Abouelleil A."/>
            <person name="Allen A.W."/>
            <person name="Alvarado L."/>
            <person name="Arachchi H.M."/>
            <person name="Berlin A.M."/>
            <person name="Chapman S.B."/>
            <person name="Gainer-Dewar J."/>
            <person name="Goldberg J."/>
            <person name="Griggs A."/>
            <person name="Gujja S."/>
            <person name="Hansen M."/>
            <person name="Howarth C."/>
            <person name="Imamovic A."/>
            <person name="Ireland A."/>
            <person name="Larimer J."/>
            <person name="McCowan C."/>
            <person name="Murphy C."/>
            <person name="Pearson M."/>
            <person name="Poon T.W."/>
            <person name="Priest M."/>
            <person name="Roberts A."/>
            <person name="Saif S."/>
            <person name="Shea T."/>
            <person name="Sisk P."/>
            <person name="Sykes S."/>
            <person name="Wortman J."/>
            <person name="Nusbaum C."/>
            <person name="Birren B."/>
        </authorList>
    </citation>
    <scope>NUCLEOTIDE SEQUENCE [LARGE SCALE GENOMIC DNA]</scope>
    <source>
        <strain evidence="2 3">ATCC 51263</strain>
    </source>
</reference>
<proteinExistence type="predicted"/>
<dbReference type="OrthoDB" id="9815923at2"/>
<dbReference type="RefSeq" id="WP_016183871.1">
    <property type="nucleotide sequence ID" value="NZ_JXKI01000003.1"/>
</dbReference>
<dbReference type="Proteomes" id="UP000014113">
    <property type="component" value="Unassembled WGS sequence"/>
</dbReference>
<dbReference type="SUPFAM" id="SSF53448">
    <property type="entry name" value="Nucleotide-diphospho-sugar transferases"/>
    <property type="match status" value="1"/>
</dbReference>
<dbReference type="InterPro" id="IPR029044">
    <property type="entry name" value="Nucleotide-diphossugar_trans"/>
</dbReference>
<dbReference type="PANTHER" id="PTHR43630:SF2">
    <property type="entry name" value="GLYCOSYLTRANSFERASE"/>
    <property type="match status" value="1"/>
</dbReference>
<feature type="domain" description="Glycosyltransferase 2-like" evidence="1">
    <location>
        <begin position="30"/>
        <end position="148"/>
    </location>
</feature>
<dbReference type="AlphaFoldDB" id="S1NE82"/>
<dbReference type="InterPro" id="IPR001173">
    <property type="entry name" value="Glyco_trans_2-like"/>
</dbReference>
<sequence>MITGIEINQPGRINRIARGECLLSISLLVSNNIQTIEKCMESIRPLLEQVPSELIIVDTVGEEKSDGSLAIAREYADKIVHFEWCDDFAAARNAGLRECQGQWFMYFDDDEYFDNVTALIDFFSDESKYNYYRAVEIQGRDYIDYTGNKYNLRKSLRLFRLVEGATFQGKIHEYFVPTTVPMYETSVFVHHFGYVHVLDKTNRNESLLEKEVEKDCLNFAAWLQMIIALPGSQLIKKIQLSEQALVAFDSQQFSDLAFFQQKALIDIIVFLAEFYQKSGNIPQSTVVLEKYHYLLKKNQFFEGLETYIRFINQLTLCNYSKAIDYFIRIQEIIQYYQKNMQEYFEIYTPMHMEYLSKESLKYCFKLLIATLESSYNYALLCSIYKKIDFKLIDYLEQKTILSFIKASISEKNQGVFLSLHKLCVEKNIEIEFIQLCQTIQFDLKKEEKLQLSKWLSEIQSESCYFVYQKYKINNKACFEKLKATVQNYEPGIEEYLITLIQKEISPYYILKTANQNELDTFCYFIDRYFSQDFHSKNQFIFSLAETMQDTVVGNYLVYQLLKLIVLNPSTTTNELNQYVDSYLNYGQQLVIQLYNEKVFIEETMLLPAEYHWLALLEQALQCKENQQYIEYIQLLKEGLMIYPESKELVNKLLASAEQDLRKQQSIEDELSRLASRVKQDILKLISEGNLTEAKVLYQELVEITPNDENLKIIQNLLK</sequence>
<accession>S1NE82</accession>
<dbReference type="PANTHER" id="PTHR43630">
    <property type="entry name" value="POLY-BETA-1,6-N-ACETYL-D-GLUCOSAMINE SYNTHASE"/>
    <property type="match status" value="1"/>
</dbReference>
<comment type="caution">
    <text evidence="2">The sequence shown here is derived from an EMBL/GenBank/DDBJ whole genome shotgun (WGS) entry which is preliminary data.</text>
</comment>
<evidence type="ECO:0000313" key="2">
    <source>
        <dbReference type="EMBL" id="EOW83958.1"/>
    </source>
</evidence>
<gene>
    <name evidence="2" type="ORF">I568_01405</name>
</gene>
<organism evidence="2 3">
    <name type="scientific">Enterococcus columbae DSM 7374 = ATCC 51263</name>
    <dbReference type="NCBI Taxonomy" id="1121865"/>
    <lineage>
        <taxon>Bacteria</taxon>
        <taxon>Bacillati</taxon>
        <taxon>Bacillota</taxon>
        <taxon>Bacilli</taxon>
        <taxon>Lactobacillales</taxon>
        <taxon>Enterococcaceae</taxon>
        <taxon>Enterococcus</taxon>
    </lineage>
</organism>
<name>S1NE82_9ENTE</name>
<dbReference type="EMBL" id="ASWJ01000006">
    <property type="protein sequence ID" value="EOW83958.1"/>
    <property type="molecule type" value="Genomic_DNA"/>
</dbReference>
<dbReference type="eggNOG" id="COG0463">
    <property type="taxonomic scope" value="Bacteria"/>
</dbReference>
<keyword evidence="3" id="KW-1185">Reference proteome</keyword>
<evidence type="ECO:0000259" key="1">
    <source>
        <dbReference type="Pfam" id="PF00535"/>
    </source>
</evidence>
<dbReference type="STRING" id="1121865.OMW_01762"/>
<dbReference type="Gene3D" id="3.90.550.10">
    <property type="entry name" value="Spore Coat Polysaccharide Biosynthesis Protein SpsA, Chain A"/>
    <property type="match status" value="1"/>
</dbReference>
<protein>
    <recommendedName>
        <fullName evidence="1">Glycosyltransferase 2-like domain-containing protein</fullName>
    </recommendedName>
</protein>